<proteinExistence type="predicted"/>
<dbReference type="InterPro" id="IPR026950">
    <property type="entry name" value="Caps_assemb_Wzi"/>
</dbReference>
<keyword evidence="1" id="KW-0732">Signal</keyword>
<feature type="chain" id="PRO_5012535191" description="Capsule assembly Wzi family protein" evidence="1">
    <location>
        <begin position="27"/>
        <end position="487"/>
    </location>
</feature>
<evidence type="ECO:0000313" key="3">
    <source>
        <dbReference type="Proteomes" id="UP000197153"/>
    </source>
</evidence>
<dbReference type="RefSeq" id="WP_088874535.1">
    <property type="nucleotide sequence ID" value="NZ_CP022112.1"/>
</dbReference>
<dbReference type="KEGG" id="nao:Y958_24510"/>
<evidence type="ECO:0000313" key="2">
    <source>
        <dbReference type="EMBL" id="ASG24090.1"/>
    </source>
</evidence>
<keyword evidence="3" id="KW-1185">Reference proteome</keyword>
<evidence type="ECO:0008006" key="4">
    <source>
        <dbReference type="Google" id="ProtNLM"/>
    </source>
</evidence>
<dbReference type="Pfam" id="PF14052">
    <property type="entry name" value="Caps_assemb_Wzi"/>
    <property type="match status" value="1"/>
</dbReference>
<sequence length="487" mass="52201">MRTGAMGRRLAGALFLLLGTTGLAGASPWGEVGDNPLRGDIEMLAAAGLIDGVTTQWPLPWTAIVPALKAADLDAQPDAVQAAALRVLGRATRENRPGFSTSASLDLTNAPALVHGFDSLGRGEGQTQVALSYSSNTVAARLAVGSYTQDFKNGATKLALDDSYLAVKAGDALVYGGWLTHWWGPGWISALTLSNNARPMPQVGIQRLDTSPSTWPVLEWLGPWQAEFFLGLLDGPRLQKNTVFDALRVTVNPAPGLEIGLARTGEICGQGHPCDPAEYFQLNNSPTDVNRTNDEGVVDIKYSHDLWGVPVQAYMQLMNEDSSPITHSGTSHLFGATAFIPLAGRPLRLTAEYADSISTTDIFSFASRIYGFSYTNGGYPDGMRYRGRTIGFSLDDDSRLLSLQGSWTDADGWTYEMTLHHAVIGTAQSAGANIVSPAPVKVNILEGRLSLPFRHFTLDLRGSVQDDQARPDHGVLPAVEAALRIAL</sequence>
<name>A0A248JZV7_9PROT</name>
<protein>
    <recommendedName>
        <fullName evidence="4">Capsule assembly Wzi family protein</fullName>
    </recommendedName>
</protein>
<dbReference type="Proteomes" id="UP000197153">
    <property type="component" value="Chromosome 3"/>
</dbReference>
<feature type="signal peptide" evidence="1">
    <location>
        <begin position="1"/>
        <end position="26"/>
    </location>
</feature>
<evidence type="ECO:0000256" key="1">
    <source>
        <dbReference type="SAM" id="SignalP"/>
    </source>
</evidence>
<dbReference type="EMBL" id="CP022112">
    <property type="protein sequence ID" value="ASG24090.1"/>
    <property type="molecule type" value="Genomic_DNA"/>
</dbReference>
<dbReference type="AlphaFoldDB" id="A0A248JZV7"/>
<accession>A0A248JZV7</accession>
<reference evidence="2 3" key="1">
    <citation type="submission" date="2017-06" db="EMBL/GenBank/DDBJ databases">
        <title>Complete genome sequence of Nitrospirillum amazonense strain CBAmC, an endophytic nitrogen-fixing and plant growth-promoting bacterium, isolated from sugarcane.</title>
        <authorList>
            <person name="Schwab S."/>
            <person name="dos Santos Teixeira K.R."/>
            <person name="Simoes Araujo J.L."/>
            <person name="Soares Vidal M."/>
            <person name="Borges de Freitas H.R."/>
            <person name="Rivello Crivelaro A.L."/>
            <person name="Bueno de Camargo Nunes A."/>
            <person name="dos Santos C.M."/>
            <person name="Palmeira da Silva Rosa D."/>
            <person name="da Silva Padilha D."/>
            <person name="da Silva E."/>
            <person name="Araujo Terra L."/>
            <person name="Soares Mendes V."/>
            <person name="Farinelli L."/>
            <person name="Magalhaes Cruz L."/>
            <person name="Baldani J.I."/>
        </authorList>
    </citation>
    <scope>NUCLEOTIDE SEQUENCE [LARGE SCALE GENOMIC DNA]</scope>
    <source>
        <strain evidence="2 3">CBAmC</strain>
    </source>
</reference>
<gene>
    <name evidence="2" type="ORF">Y958_24510</name>
</gene>
<dbReference type="InterPro" id="IPR038636">
    <property type="entry name" value="Wzi_sf"/>
</dbReference>
<dbReference type="Gene3D" id="2.40.160.130">
    <property type="entry name" value="Capsule assembly protein Wzi"/>
    <property type="match status" value="1"/>
</dbReference>
<organism evidence="2 3">
    <name type="scientific">Nitrospirillum viridazoti CBAmc</name>
    <dbReference type="NCBI Taxonomy" id="1441467"/>
    <lineage>
        <taxon>Bacteria</taxon>
        <taxon>Pseudomonadati</taxon>
        <taxon>Pseudomonadota</taxon>
        <taxon>Alphaproteobacteria</taxon>
        <taxon>Rhodospirillales</taxon>
        <taxon>Azospirillaceae</taxon>
        <taxon>Nitrospirillum</taxon>
        <taxon>Nitrospirillum viridazoti</taxon>
    </lineage>
</organism>